<evidence type="ECO:0000256" key="1">
    <source>
        <dbReference type="SAM" id="MobiDB-lite"/>
    </source>
</evidence>
<sequence>MPSDRLPHSETGPDRKSTDGGRISSEAVVESVRTAPVPVVNTQYLADEHDVSVDEMFEQLSTMVEVGILKHHRVEDRWHLWWLPLESEPDN</sequence>
<dbReference type="Proteomes" id="UP000198882">
    <property type="component" value="Unassembled WGS sequence"/>
</dbReference>
<evidence type="ECO:0000313" key="3">
    <source>
        <dbReference type="Proteomes" id="UP000198882"/>
    </source>
</evidence>
<reference evidence="3" key="1">
    <citation type="submission" date="2016-10" db="EMBL/GenBank/DDBJ databases">
        <authorList>
            <person name="Varghese N."/>
            <person name="Submissions S."/>
        </authorList>
    </citation>
    <scope>NUCLEOTIDE SEQUENCE [LARGE SCALE GENOMIC DNA]</scope>
    <source>
        <strain evidence="3">B4,CECT 8067,JCM 17497</strain>
    </source>
</reference>
<evidence type="ECO:0000313" key="2">
    <source>
        <dbReference type="EMBL" id="SDJ81332.1"/>
    </source>
</evidence>
<feature type="region of interest" description="Disordered" evidence="1">
    <location>
        <begin position="1"/>
        <end position="30"/>
    </location>
</feature>
<dbReference type="OrthoDB" id="189973at2157"/>
<organism evidence="2 3">
    <name type="scientific">Natronorubrum texcoconense</name>
    <dbReference type="NCBI Taxonomy" id="1095776"/>
    <lineage>
        <taxon>Archaea</taxon>
        <taxon>Methanobacteriati</taxon>
        <taxon>Methanobacteriota</taxon>
        <taxon>Stenosarchaea group</taxon>
        <taxon>Halobacteria</taxon>
        <taxon>Halobacteriales</taxon>
        <taxon>Natrialbaceae</taxon>
        <taxon>Natronorubrum</taxon>
    </lineage>
</organism>
<name>A0A1G8WSG4_9EURY</name>
<dbReference type="EMBL" id="FNFE01000002">
    <property type="protein sequence ID" value="SDJ81332.1"/>
    <property type="molecule type" value="Genomic_DNA"/>
</dbReference>
<accession>A0A1G8WSG4</accession>
<protein>
    <submittedName>
        <fullName evidence="2">Uncharacterized protein</fullName>
    </submittedName>
</protein>
<proteinExistence type="predicted"/>
<dbReference type="RefSeq" id="WP_090304039.1">
    <property type="nucleotide sequence ID" value="NZ_FNFE01000002.1"/>
</dbReference>
<dbReference type="AlphaFoldDB" id="A0A1G8WSG4"/>
<gene>
    <name evidence="2" type="ORF">SAMN04515672_1498</name>
</gene>
<keyword evidence="3" id="KW-1185">Reference proteome</keyword>
<feature type="compositionally biased region" description="Basic and acidic residues" evidence="1">
    <location>
        <begin position="1"/>
        <end position="19"/>
    </location>
</feature>